<reference evidence="3" key="1">
    <citation type="submission" date="2019-03" db="EMBL/GenBank/DDBJ databases">
        <title>Improved annotation for the trematode Fasciola hepatica.</title>
        <authorList>
            <person name="Choi Y.-J."/>
            <person name="Martin J."/>
            <person name="Mitreva M."/>
        </authorList>
    </citation>
    <scope>NUCLEOTIDE SEQUENCE [LARGE SCALE GENOMIC DNA]</scope>
</reference>
<proteinExistence type="predicted"/>
<feature type="compositionally biased region" description="Basic residues" evidence="1">
    <location>
        <begin position="139"/>
        <end position="149"/>
    </location>
</feature>
<dbReference type="EMBL" id="JXXN02004720">
    <property type="protein sequence ID" value="THD20381.1"/>
    <property type="molecule type" value="Genomic_DNA"/>
</dbReference>
<accession>A0A4E0R4U1</accession>
<sequence length="155" mass="17584">MPVLVSILIWLSLSTQHHRLIPPGPVLEMFTLRSNHNMWQKQMQIYLRSIPANKYVDLIYNLLAGDASDMAEDSRAPGKEVATATFTQLRQLIGSLKLALECLREFHDGRLFPDEKACANLQAPRRLAERGFAGESARGPRKKQPRTTTRRGVLY</sequence>
<gene>
    <name evidence="3" type="ORF">D915_008896</name>
</gene>
<evidence type="ECO:0000313" key="4">
    <source>
        <dbReference type="Proteomes" id="UP000230066"/>
    </source>
</evidence>
<evidence type="ECO:0000256" key="2">
    <source>
        <dbReference type="SAM" id="SignalP"/>
    </source>
</evidence>
<organism evidence="3 4">
    <name type="scientific">Fasciola hepatica</name>
    <name type="common">Liver fluke</name>
    <dbReference type="NCBI Taxonomy" id="6192"/>
    <lineage>
        <taxon>Eukaryota</taxon>
        <taxon>Metazoa</taxon>
        <taxon>Spiralia</taxon>
        <taxon>Lophotrochozoa</taxon>
        <taxon>Platyhelminthes</taxon>
        <taxon>Trematoda</taxon>
        <taxon>Digenea</taxon>
        <taxon>Plagiorchiida</taxon>
        <taxon>Echinostomata</taxon>
        <taxon>Echinostomatoidea</taxon>
        <taxon>Fasciolidae</taxon>
        <taxon>Fasciola</taxon>
    </lineage>
</organism>
<feature type="chain" id="PRO_5020021939" evidence="2">
    <location>
        <begin position="18"/>
        <end position="155"/>
    </location>
</feature>
<evidence type="ECO:0000256" key="1">
    <source>
        <dbReference type="SAM" id="MobiDB-lite"/>
    </source>
</evidence>
<feature type="signal peptide" evidence="2">
    <location>
        <begin position="1"/>
        <end position="17"/>
    </location>
</feature>
<protein>
    <submittedName>
        <fullName evidence="3">Uncharacterized protein</fullName>
    </submittedName>
</protein>
<keyword evidence="2" id="KW-0732">Signal</keyword>
<comment type="caution">
    <text evidence="3">The sequence shown here is derived from an EMBL/GenBank/DDBJ whole genome shotgun (WGS) entry which is preliminary data.</text>
</comment>
<feature type="region of interest" description="Disordered" evidence="1">
    <location>
        <begin position="129"/>
        <end position="155"/>
    </location>
</feature>
<evidence type="ECO:0000313" key="3">
    <source>
        <dbReference type="EMBL" id="THD20381.1"/>
    </source>
</evidence>
<dbReference type="AlphaFoldDB" id="A0A4E0R4U1"/>
<keyword evidence="4" id="KW-1185">Reference proteome</keyword>
<name>A0A4E0R4U1_FASHE</name>
<dbReference type="Proteomes" id="UP000230066">
    <property type="component" value="Unassembled WGS sequence"/>
</dbReference>